<organism evidence="2 3">
    <name type="scientific">Mugilogobius chulae</name>
    <name type="common">yellowstripe goby</name>
    <dbReference type="NCBI Taxonomy" id="88201"/>
    <lineage>
        <taxon>Eukaryota</taxon>
        <taxon>Metazoa</taxon>
        <taxon>Chordata</taxon>
        <taxon>Craniata</taxon>
        <taxon>Vertebrata</taxon>
        <taxon>Euteleostomi</taxon>
        <taxon>Actinopterygii</taxon>
        <taxon>Neopterygii</taxon>
        <taxon>Teleostei</taxon>
        <taxon>Neoteleostei</taxon>
        <taxon>Acanthomorphata</taxon>
        <taxon>Gobiaria</taxon>
        <taxon>Gobiiformes</taxon>
        <taxon>Gobioidei</taxon>
        <taxon>Gobiidae</taxon>
        <taxon>Gobionellinae</taxon>
        <taxon>Mugilogobius</taxon>
    </lineage>
</organism>
<comment type="caution">
    <text evidence="2">The sequence shown here is derived from an EMBL/GenBank/DDBJ whole genome shotgun (WGS) entry which is preliminary data.</text>
</comment>
<sequence length="130" mass="14013">MCLCGRSLCVCVGGACVQSKHPALSLHLCECSADMWKDTPAQGSWNHTCPNLKVVESSTPGGGVQVSQGLVHKYSSLLRVELLLREGLLRWLKHLFRMSLGQMRCSGHVPLGGDPRKDPGHDAGTMSCLS</sequence>
<keyword evidence="3" id="KW-1185">Reference proteome</keyword>
<gene>
    <name evidence="2" type="ORF">WMY93_026325</name>
</gene>
<reference evidence="3" key="1">
    <citation type="submission" date="2024-04" db="EMBL/GenBank/DDBJ databases">
        <title>Salinicola lusitanus LLJ914,a marine bacterium isolated from the Okinawa Trough.</title>
        <authorList>
            <person name="Li J."/>
        </authorList>
    </citation>
    <scope>NUCLEOTIDE SEQUENCE [LARGE SCALE GENOMIC DNA]</scope>
</reference>
<accession>A0AAW0MYQ4</accession>
<proteinExistence type="predicted"/>
<evidence type="ECO:0000313" key="3">
    <source>
        <dbReference type="Proteomes" id="UP001460270"/>
    </source>
</evidence>
<dbReference type="EMBL" id="JBBPFD010000019">
    <property type="protein sequence ID" value="KAK7886704.1"/>
    <property type="molecule type" value="Genomic_DNA"/>
</dbReference>
<protein>
    <submittedName>
        <fullName evidence="2">Uncharacterized protein</fullName>
    </submittedName>
</protein>
<name>A0AAW0MYQ4_9GOBI</name>
<evidence type="ECO:0000313" key="2">
    <source>
        <dbReference type="EMBL" id="KAK7886704.1"/>
    </source>
</evidence>
<dbReference type="AlphaFoldDB" id="A0AAW0MYQ4"/>
<dbReference type="Proteomes" id="UP001460270">
    <property type="component" value="Unassembled WGS sequence"/>
</dbReference>
<feature type="region of interest" description="Disordered" evidence="1">
    <location>
        <begin position="109"/>
        <end position="130"/>
    </location>
</feature>
<evidence type="ECO:0000256" key="1">
    <source>
        <dbReference type="SAM" id="MobiDB-lite"/>
    </source>
</evidence>